<dbReference type="Proteomes" id="UP000299102">
    <property type="component" value="Unassembled WGS sequence"/>
</dbReference>
<evidence type="ECO:0000313" key="3">
    <source>
        <dbReference type="Proteomes" id="UP000299102"/>
    </source>
</evidence>
<proteinExistence type="predicted"/>
<name>A0A4C1TUZ9_EUMVA</name>
<organism evidence="2 3">
    <name type="scientific">Eumeta variegata</name>
    <name type="common">Bagworm moth</name>
    <name type="synonym">Eumeta japonica</name>
    <dbReference type="NCBI Taxonomy" id="151549"/>
    <lineage>
        <taxon>Eukaryota</taxon>
        <taxon>Metazoa</taxon>
        <taxon>Ecdysozoa</taxon>
        <taxon>Arthropoda</taxon>
        <taxon>Hexapoda</taxon>
        <taxon>Insecta</taxon>
        <taxon>Pterygota</taxon>
        <taxon>Neoptera</taxon>
        <taxon>Endopterygota</taxon>
        <taxon>Lepidoptera</taxon>
        <taxon>Glossata</taxon>
        <taxon>Ditrysia</taxon>
        <taxon>Tineoidea</taxon>
        <taxon>Psychidae</taxon>
        <taxon>Oiketicinae</taxon>
        <taxon>Eumeta</taxon>
    </lineage>
</organism>
<sequence length="187" mass="20254">MDALEAQSLLSSVQSVEAVSRYDAQFVVSARGPPFLGGYQFYERCSLMVSDLACVSIPHPSDILIPAQEVSDVQVTNLGVIVRVLRRWRRSFREEKNAAAAAGPLTGALFQVYRRAGPRRGRRKAPAIKSFRYLRPVYEGGRGGGGRGRRRRAITLTSAADADGGASAGGPRGWRPAGGQKNTQPRI</sequence>
<reference evidence="2 3" key="1">
    <citation type="journal article" date="2019" name="Commun. Biol.">
        <title>The bagworm genome reveals a unique fibroin gene that provides high tensile strength.</title>
        <authorList>
            <person name="Kono N."/>
            <person name="Nakamura H."/>
            <person name="Ohtoshi R."/>
            <person name="Tomita M."/>
            <person name="Numata K."/>
            <person name="Arakawa K."/>
        </authorList>
    </citation>
    <scope>NUCLEOTIDE SEQUENCE [LARGE SCALE GENOMIC DNA]</scope>
</reference>
<gene>
    <name evidence="2" type="ORF">EVAR_7854_1</name>
</gene>
<comment type="caution">
    <text evidence="2">The sequence shown here is derived from an EMBL/GenBank/DDBJ whole genome shotgun (WGS) entry which is preliminary data.</text>
</comment>
<protein>
    <submittedName>
        <fullName evidence="2">Uncharacterized protein</fullName>
    </submittedName>
</protein>
<keyword evidence="3" id="KW-1185">Reference proteome</keyword>
<feature type="region of interest" description="Disordered" evidence="1">
    <location>
        <begin position="157"/>
        <end position="187"/>
    </location>
</feature>
<accession>A0A4C1TUZ9</accession>
<dbReference type="EMBL" id="BGZK01000091">
    <property type="protein sequence ID" value="GBP17861.1"/>
    <property type="molecule type" value="Genomic_DNA"/>
</dbReference>
<dbReference type="AlphaFoldDB" id="A0A4C1TUZ9"/>
<evidence type="ECO:0000256" key="1">
    <source>
        <dbReference type="SAM" id="MobiDB-lite"/>
    </source>
</evidence>
<evidence type="ECO:0000313" key="2">
    <source>
        <dbReference type="EMBL" id="GBP17861.1"/>
    </source>
</evidence>